<feature type="compositionally biased region" description="Low complexity" evidence="1">
    <location>
        <begin position="141"/>
        <end position="151"/>
    </location>
</feature>
<gene>
    <name evidence="2" type="ORF">O9K51_11468</name>
</gene>
<evidence type="ECO:0000256" key="1">
    <source>
        <dbReference type="SAM" id="MobiDB-lite"/>
    </source>
</evidence>
<dbReference type="Proteomes" id="UP001163105">
    <property type="component" value="Unassembled WGS sequence"/>
</dbReference>
<feature type="compositionally biased region" description="Polar residues" evidence="1">
    <location>
        <begin position="130"/>
        <end position="140"/>
    </location>
</feature>
<accession>A0AB34FB11</accession>
<organism evidence="2 3">
    <name type="scientific">Purpureocillium lavendulum</name>
    <dbReference type="NCBI Taxonomy" id="1247861"/>
    <lineage>
        <taxon>Eukaryota</taxon>
        <taxon>Fungi</taxon>
        <taxon>Dikarya</taxon>
        <taxon>Ascomycota</taxon>
        <taxon>Pezizomycotina</taxon>
        <taxon>Sordariomycetes</taxon>
        <taxon>Hypocreomycetidae</taxon>
        <taxon>Hypocreales</taxon>
        <taxon>Ophiocordycipitaceae</taxon>
        <taxon>Purpureocillium</taxon>
    </lineage>
</organism>
<dbReference type="EMBL" id="JAQHRD010000045">
    <property type="protein sequence ID" value="KAJ6436010.1"/>
    <property type="molecule type" value="Genomic_DNA"/>
</dbReference>
<proteinExistence type="predicted"/>
<sequence>MAKAVENWAEFTIKANQLLLRYCHLSATSRRRTLPDSADPLQHTVLANAKKWSHGDSFVVDSDPDKVPLPLKKLSNRDLPSGFGFDRNGLMVREKHAARNPDFDTNINETLDQVSGIAGEDTERFHDVASSLTSPTGTTNASSPSQPSSASGEQGDISSRDEAAASWRAVAASGPANEAEPRDDGGDDSGSAANGVAGPGRMLRSPVKPTSTYTEPVESKSKPNSGLVLDEHYKEKRRASLPDITANLKRPRLDELVLPAATTSQGGRPQHDPIRDEDYRKQVLAELKLGRSKPNSLKRGKPELSHGEVTNQLVYEILRRSRPPATDESDNPEAHFWTGDQAAVGVDLGSVHIPLTKDQQRFRWRDGRPVVQLFRRMEDLDRRVAVQIPSLSSEKDSFQSRCLRDVEKRFLDGQPTDDPWNLLDLGSPLPPSVLPSFLSQGGHMTAPHMDSHGFSTWITVQEGRTLGLGGHILQWTSIRSWLEVVADQMRNPRTTNEDMGPSAKKYINIVLELIAKNVKNGRLEDIGGQVELTEIVALVKTPAAIANSPRTVSSDYSANNDAEPIRDCSARLVARKRNASAGGDDWAGKKEPVKRATNNIIERWYRINVNEKIAAPRDSVPSSRILSINARQEYRD</sequence>
<dbReference type="AlphaFoldDB" id="A0AB34FB11"/>
<feature type="region of interest" description="Disordered" evidence="1">
    <location>
        <begin position="130"/>
        <end position="226"/>
    </location>
</feature>
<feature type="compositionally biased region" description="Low complexity" evidence="1">
    <location>
        <begin position="164"/>
        <end position="176"/>
    </location>
</feature>
<evidence type="ECO:0000313" key="3">
    <source>
        <dbReference type="Proteomes" id="UP001163105"/>
    </source>
</evidence>
<protein>
    <submittedName>
        <fullName evidence="2">Maltose permease</fullName>
    </submittedName>
</protein>
<name>A0AB34FB11_9HYPO</name>
<evidence type="ECO:0000313" key="2">
    <source>
        <dbReference type="EMBL" id="KAJ6436010.1"/>
    </source>
</evidence>
<comment type="caution">
    <text evidence="2">The sequence shown here is derived from an EMBL/GenBank/DDBJ whole genome shotgun (WGS) entry which is preliminary data.</text>
</comment>
<keyword evidence="3" id="KW-1185">Reference proteome</keyword>
<reference evidence="2" key="1">
    <citation type="submission" date="2023-01" db="EMBL/GenBank/DDBJ databases">
        <title>The growth and conidiation of Purpureocillium lavendulum are regulated by nitrogen source and histone H3K14 acetylation.</title>
        <authorList>
            <person name="Tang P."/>
            <person name="Han J."/>
            <person name="Zhang C."/>
            <person name="Tang P."/>
            <person name="Qi F."/>
            <person name="Zhang K."/>
            <person name="Liang L."/>
        </authorList>
    </citation>
    <scope>NUCLEOTIDE SEQUENCE</scope>
    <source>
        <strain evidence="2">YMF1.00683</strain>
    </source>
</reference>